<sequence>MGLLFSSPALATGVNELPLVSAAEPLWVVDQGDVISPLNEGKLGRSLDDLAQETGVNVHFVTIHRLDYGETTESFAADLFAHWFPELVDQTNQVVVVLDTVTNGTALVAGDQVQARLPEAIATSISQETMRIPLKDGNYNQAVLDGSARLETVLRGEPDPGPPLIRDVVVEKTYKSVDETDDRSATIIVVVLLIAATVIPMITYYFYQGSS</sequence>
<organism evidence="3 4">
    <name type="scientific">Candidatus Synechococcus calcipolaris G9</name>
    <dbReference type="NCBI Taxonomy" id="1497997"/>
    <lineage>
        <taxon>Bacteria</taxon>
        <taxon>Bacillati</taxon>
        <taxon>Cyanobacteriota</taxon>
        <taxon>Cyanophyceae</taxon>
        <taxon>Synechococcales</taxon>
        <taxon>Synechococcaceae</taxon>
        <taxon>Synechococcus</taxon>
    </lineage>
</organism>
<reference evidence="3" key="2">
    <citation type="submission" date="2022-01" db="EMBL/GenBank/DDBJ databases">
        <authorList>
            <person name="Zivanovic Y."/>
            <person name="Moreira D."/>
            <person name="Lopez-Garcia P."/>
        </authorList>
    </citation>
    <scope>NUCLEOTIDE SEQUENCE</scope>
    <source>
        <strain evidence="3">G9</strain>
    </source>
</reference>
<accession>A0ABT6EZ45</accession>
<feature type="transmembrane region" description="Helical" evidence="1">
    <location>
        <begin position="185"/>
        <end position="207"/>
    </location>
</feature>
<comment type="caution">
    <text evidence="3">The sequence shown here is derived from an EMBL/GenBank/DDBJ whole genome shotgun (WGS) entry which is preliminary data.</text>
</comment>
<proteinExistence type="predicted"/>
<dbReference type="Proteomes" id="UP001154265">
    <property type="component" value="Unassembled WGS sequence"/>
</dbReference>
<keyword evidence="1" id="KW-0812">Transmembrane</keyword>
<name>A0ABT6EZ45_9SYNE</name>
<evidence type="ECO:0000313" key="4">
    <source>
        <dbReference type="Proteomes" id="UP001154265"/>
    </source>
</evidence>
<dbReference type="RefSeq" id="WP_277866511.1">
    <property type="nucleotide sequence ID" value="NZ_JAKKUT010000002.1"/>
</dbReference>
<gene>
    <name evidence="3" type="ORF">L3556_06605</name>
</gene>
<evidence type="ECO:0000256" key="1">
    <source>
        <dbReference type="SAM" id="Phobius"/>
    </source>
</evidence>
<reference evidence="3" key="1">
    <citation type="journal article" date="2022" name="Genome Biol. Evol.">
        <title>A New Gene Family Diagnostic for Intracellular Biomineralization of Amorphous Ca Carbonates by Cyanobacteria.</title>
        <authorList>
            <person name="Benzerara K."/>
            <person name="Duprat E."/>
            <person name="Bitard-Feildel T."/>
            <person name="Caumes G."/>
            <person name="Cassier-Chauvat C."/>
            <person name="Chauvat F."/>
            <person name="Dezi M."/>
            <person name="Diop S.I."/>
            <person name="Gaschignard G."/>
            <person name="Gorgen S."/>
            <person name="Gugger M."/>
            <person name="Lopez-Garcia P."/>
            <person name="Millet M."/>
            <person name="Skouri-Panet F."/>
            <person name="Moreira D."/>
            <person name="Callebaut I."/>
        </authorList>
    </citation>
    <scope>NUCLEOTIDE SEQUENCE</scope>
    <source>
        <strain evidence="3">G9</strain>
    </source>
</reference>
<dbReference type="PANTHER" id="PTHR30373:SF2">
    <property type="entry name" value="UPF0603 PROTEIN YGCG"/>
    <property type="match status" value="1"/>
</dbReference>
<keyword evidence="1" id="KW-1133">Transmembrane helix</keyword>
<dbReference type="InterPro" id="IPR007621">
    <property type="entry name" value="TPM_dom"/>
</dbReference>
<feature type="domain" description="TPM" evidence="2">
    <location>
        <begin position="28"/>
        <end position="152"/>
    </location>
</feature>
<dbReference type="Gene3D" id="3.10.310.50">
    <property type="match status" value="1"/>
</dbReference>
<dbReference type="Pfam" id="PF04536">
    <property type="entry name" value="TPM_phosphatase"/>
    <property type="match status" value="1"/>
</dbReference>
<protein>
    <submittedName>
        <fullName evidence="3">TPM domain-containing protein</fullName>
    </submittedName>
</protein>
<dbReference type="NCBIfam" id="NF047379">
    <property type="entry name" value="photo_II_Psb32"/>
    <property type="match status" value="1"/>
</dbReference>
<evidence type="ECO:0000313" key="3">
    <source>
        <dbReference type="EMBL" id="MDG2990605.1"/>
    </source>
</evidence>
<evidence type="ECO:0000259" key="2">
    <source>
        <dbReference type="Pfam" id="PF04536"/>
    </source>
</evidence>
<dbReference type="PANTHER" id="PTHR30373">
    <property type="entry name" value="UPF0603 PROTEIN YGCG"/>
    <property type="match status" value="1"/>
</dbReference>
<keyword evidence="1" id="KW-0472">Membrane</keyword>
<dbReference type="EMBL" id="JAKKUT010000002">
    <property type="protein sequence ID" value="MDG2990605.1"/>
    <property type="molecule type" value="Genomic_DNA"/>
</dbReference>
<keyword evidence="4" id="KW-1185">Reference proteome</keyword>